<feature type="domain" description="Pre-rRNA-processing protein Ipi1 N-terminal" evidence="6">
    <location>
        <begin position="146"/>
        <end position="259"/>
    </location>
</feature>
<dbReference type="InterPro" id="IPR011989">
    <property type="entry name" value="ARM-like"/>
</dbReference>
<dbReference type="PANTHER" id="PTHR16056">
    <property type="entry name" value="REGULATOR OF MICROTUBULE DYNAMICS PROTEIN"/>
    <property type="match status" value="1"/>
</dbReference>
<dbReference type="SUPFAM" id="SSF48371">
    <property type="entry name" value="ARM repeat"/>
    <property type="match status" value="1"/>
</dbReference>
<sequence length="683" mass="76209">MVQGTKRKAARATDFKVGENLIQKTKPKLGKGKQVASNATDTSFQTRSIALPQQSVSVDRSQSLTTKRKQTLTDLVQNTRHSSAHMRRDAMNGLVELITTYPFLAETETARLINVSLPMLSDEEASVRNSVQQYLKALLEQLSLAQMIPYLNSMLLFATSAMSHISMPVRMDALLVMERLISKAGKLVTEGWEAALDAEARPGNRHGQRVLQALFAMLGVANDAQNVRQGGHAVRSGTTASVELQPAGRLRVLRILSQFVMLAMQESSSDRTLPLWCFELALESVSEREQFENMMRDSQPEAMAQDMPWIELARMDARQLAPMNVMDALLAGSMIQSAVNPDSDSIYEQLVKLLHNSLIATLLDSMPSALSLEGPTQNVHLELVAEILNISATLWRVILIQHLERNHAQAGSKPLASLDYLHRLLNHLTPYFPTSERDGSMLQLNGIYCELVALASLAQQAETRSKHRKQIQQNAQQIDRVLIYLTTQFEIASDELTSAIYRSLIPTFWLLLTAPESNSDDCLMESLLQHFITIPTQSPLKPVAFEFLARLALMHTFATLRMPLDAVHQPRAVWQEWFASLPRVLWEASTFAVSRNKGTPEARQQSETLARTIIVFLQKVIVQADGTLFDRETLMKLSGSVQPLFGFHHPVRGKITGPYARLSIPTQAIARAFAKDANVDIFV</sequence>
<protein>
    <recommendedName>
        <fullName evidence="5">Pre-rRNA-processing protein</fullName>
    </recommendedName>
</protein>
<dbReference type="GO" id="GO:0005634">
    <property type="term" value="C:nucleus"/>
    <property type="evidence" value="ECO:0007669"/>
    <property type="project" value="UniProtKB-SubCell"/>
</dbReference>
<comment type="subunit">
    <text evidence="5">Component of the RIX1 complex.</text>
</comment>
<dbReference type="GO" id="GO:0120330">
    <property type="term" value="C:rixosome complex"/>
    <property type="evidence" value="ECO:0007669"/>
    <property type="project" value="UniProtKB-UniRule"/>
</dbReference>
<dbReference type="InterPro" id="IPR024679">
    <property type="entry name" value="Ipi1_N"/>
</dbReference>
<dbReference type="GO" id="GO:0006364">
    <property type="term" value="P:rRNA processing"/>
    <property type="evidence" value="ECO:0007669"/>
    <property type="project" value="UniProtKB-UniRule"/>
</dbReference>
<comment type="similarity">
    <text evidence="3 5">Belongs to the IPI1/TEX10 family.</text>
</comment>
<evidence type="ECO:0000256" key="4">
    <source>
        <dbReference type="ARBA" id="ARBA00023242"/>
    </source>
</evidence>
<evidence type="ECO:0000259" key="6">
    <source>
        <dbReference type="Pfam" id="PF12333"/>
    </source>
</evidence>
<keyword evidence="4 5" id="KW-0539">Nucleus</keyword>
<gene>
    <name evidence="7" type="primary">IPI1</name>
    <name evidence="7" type="ORF">MPSI1_003936</name>
</gene>
<dbReference type="InterPro" id="IPR016024">
    <property type="entry name" value="ARM-type_fold"/>
</dbReference>
<organism evidence="7 8">
    <name type="scientific">Malassezia psittaci</name>
    <dbReference type="NCBI Taxonomy" id="1821823"/>
    <lineage>
        <taxon>Eukaryota</taxon>
        <taxon>Fungi</taxon>
        <taxon>Dikarya</taxon>
        <taxon>Basidiomycota</taxon>
        <taxon>Ustilaginomycotina</taxon>
        <taxon>Malasseziomycetes</taxon>
        <taxon>Malasseziales</taxon>
        <taxon>Malasseziaceae</taxon>
        <taxon>Malassezia</taxon>
    </lineage>
</organism>
<dbReference type="AlphaFoldDB" id="A0AAF0JGB0"/>
<evidence type="ECO:0000256" key="3">
    <source>
        <dbReference type="ARBA" id="ARBA00006427"/>
    </source>
</evidence>
<evidence type="ECO:0000313" key="7">
    <source>
        <dbReference type="EMBL" id="WFD45254.1"/>
    </source>
</evidence>
<keyword evidence="8" id="KW-1185">Reference proteome</keyword>
<comment type="subcellular location">
    <subcellularLocation>
        <location evidence="2 5">Nucleus</location>
    </subcellularLocation>
</comment>
<accession>A0AAF0JGB0</accession>
<dbReference type="EMBL" id="CP118381">
    <property type="protein sequence ID" value="WFD45254.1"/>
    <property type="molecule type" value="Genomic_DNA"/>
</dbReference>
<dbReference type="Gene3D" id="1.25.10.10">
    <property type="entry name" value="Leucine-rich Repeat Variant"/>
    <property type="match status" value="1"/>
</dbReference>
<comment type="function">
    <text evidence="1 5">Component of the RIX1 complex required for processing of ITS2 sequences from 35S pre-rRNA.</text>
</comment>
<evidence type="ECO:0000256" key="2">
    <source>
        <dbReference type="ARBA" id="ARBA00004123"/>
    </source>
</evidence>
<proteinExistence type="inferred from homology"/>
<dbReference type="Pfam" id="PF12333">
    <property type="entry name" value="Ipi1_N"/>
    <property type="match status" value="1"/>
</dbReference>
<keyword evidence="5" id="KW-0690">Ribosome biogenesis</keyword>
<evidence type="ECO:0000313" key="8">
    <source>
        <dbReference type="Proteomes" id="UP001214628"/>
    </source>
</evidence>
<name>A0AAF0JGB0_9BASI</name>
<dbReference type="Proteomes" id="UP001214628">
    <property type="component" value="Chromosome 7"/>
</dbReference>
<evidence type="ECO:0000256" key="5">
    <source>
        <dbReference type="RuleBase" id="RU368021"/>
    </source>
</evidence>
<keyword evidence="5" id="KW-0698">rRNA processing</keyword>
<evidence type="ECO:0000256" key="1">
    <source>
        <dbReference type="ARBA" id="ARBA00002355"/>
    </source>
</evidence>
<dbReference type="PANTHER" id="PTHR16056:SF2">
    <property type="entry name" value="TESTIS-EXPRESSED PROTEIN 10"/>
    <property type="match status" value="1"/>
</dbReference>
<reference evidence="7" key="1">
    <citation type="submission" date="2023-02" db="EMBL/GenBank/DDBJ databases">
        <title>Mating type loci evolution in Malassezia.</title>
        <authorList>
            <person name="Coelho M.A."/>
        </authorList>
    </citation>
    <scope>NUCLEOTIDE SEQUENCE</scope>
    <source>
        <strain evidence="7">CBS 14136</strain>
    </source>
</reference>